<name>A0A6A6PNP8_9PEZI</name>
<reference evidence="2" key="1">
    <citation type="journal article" date="2020" name="Stud. Mycol.">
        <title>101 Dothideomycetes genomes: a test case for predicting lifestyles and emergence of pathogens.</title>
        <authorList>
            <person name="Haridas S."/>
            <person name="Albert R."/>
            <person name="Binder M."/>
            <person name="Bloem J."/>
            <person name="Labutti K."/>
            <person name="Salamov A."/>
            <person name="Andreopoulos B."/>
            <person name="Baker S."/>
            <person name="Barry K."/>
            <person name="Bills G."/>
            <person name="Bluhm B."/>
            <person name="Cannon C."/>
            <person name="Castanera R."/>
            <person name="Culley D."/>
            <person name="Daum C."/>
            <person name="Ezra D."/>
            <person name="Gonzalez J."/>
            <person name="Henrissat B."/>
            <person name="Kuo A."/>
            <person name="Liang C."/>
            <person name="Lipzen A."/>
            <person name="Lutzoni F."/>
            <person name="Magnuson J."/>
            <person name="Mondo S."/>
            <person name="Nolan M."/>
            <person name="Ohm R."/>
            <person name="Pangilinan J."/>
            <person name="Park H.-J."/>
            <person name="Ramirez L."/>
            <person name="Alfaro M."/>
            <person name="Sun H."/>
            <person name="Tritt A."/>
            <person name="Yoshinaga Y."/>
            <person name="Zwiers L.-H."/>
            <person name="Turgeon B."/>
            <person name="Goodwin S."/>
            <person name="Spatafora J."/>
            <person name="Crous P."/>
            <person name="Grigoriev I."/>
        </authorList>
    </citation>
    <scope>NUCLEOTIDE SEQUENCE</scope>
    <source>
        <strain evidence="2">CBS 113389</strain>
    </source>
</reference>
<dbReference type="EMBL" id="MU001638">
    <property type="protein sequence ID" value="KAF2481321.1"/>
    <property type="molecule type" value="Genomic_DNA"/>
</dbReference>
<accession>A0A6A6PNP8</accession>
<dbReference type="Proteomes" id="UP000799767">
    <property type="component" value="Unassembled WGS sequence"/>
</dbReference>
<feature type="compositionally biased region" description="Polar residues" evidence="1">
    <location>
        <begin position="185"/>
        <end position="199"/>
    </location>
</feature>
<feature type="region of interest" description="Disordered" evidence="1">
    <location>
        <begin position="177"/>
        <end position="205"/>
    </location>
</feature>
<gene>
    <name evidence="2" type="ORF">BDY17DRAFT_186348</name>
</gene>
<dbReference type="RefSeq" id="XP_033587891.1">
    <property type="nucleotide sequence ID" value="XM_033729970.1"/>
</dbReference>
<keyword evidence="3" id="KW-1185">Reference proteome</keyword>
<evidence type="ECO:0000313" key="3">
    <source>
        <dbReference type="Proteomes" id="UP000799767"/>
    </source>
</evidence>
<dbReference type="GeneID" id="54470972"/>
<organism evidence="2 3">
    <name type="scientific">Neohortaea acidophila</name>
    <dbReference type="NCBI Taxonomy" id="245834"/>
    <lineage>
        <taxon>Eukaryota</taxon>
        <taxon>Fungi</taxon>
        <taxon>Dikarya</taxon>
        <taxon>Ascomycota</taxon>
        <taxon>Pezizomycotina</taxon>
        <taxon>Dothideomycetes</taxon>
        <taxon>Dothideomycetidae</taxon>
        <taxon>Mycosphaerellales</taxon>
        <taxon>Teratosphaeriaceae</taxon>
        <taxon>Neohortaea</taxon>
    </lineage>
</organism>
<sequence>MSPPTAIQAKVLEDLDKRMYSAAGKDDDEAERIAKILIAKDDLPLFARCRALCILGVSKSPGYLEWAEEAVRTARKAITDPDTEEKEAQLMLASCETILHWALQDHSKDLERQWRAKKTEVSAAASCSATKTCSEGQRSVKKRRIKSGARDDVPDLLPAAPVMERTEEGTKIVELREMPSEEGNKTQVVGDSNAESPPSYSEGKGKARLVDVVLSRLDASFGGLSIDGQAAREDVLTFVFEEQ</sequence>
<protein>
    <submittedName>
        <fullName evidence="2">Uncharacterized protein</fullName>
    </submittedName>
</protein>
<dbReference type="AlphaFoldDB" id="A0A6A6PNP8"/>
<proteinExistence type="predicted"/>
<evidence type="ECO:0000313" key="2">
    <source>
        <dbReference type="EMBL" id="KAF2481321.1"/>
    </source>
</evidence>
<evidence type="ECO:0000256" key="1">
    <source>
        <dbReference type="SAM" id="MobiDB-lite"/>
    </source>
</evidence>